<gene>
    <name evidence="2" type="ordered locus">KNP414_00657</name>
</gene>
<dbReference type="Proteomes" id="UP000006620">
    <property type="component" value="Chromosome"/>
</dbReference>
<feature type="compositionally biased region" description="Polar residues" evidence="1">
    <location>
        <begin position="1"/>
        <end position="15"/>
    </location>
</feature>
<organism evidence="2 3">
    <name type="scientific">Paenibacillus mucilaginosus (strain KNP414)</name>
    <dbReference type="NCBI Taxonomy" id="1036673"/>
    <lineage>
        <taxon>Bacteria</taxon>
        <taxon>Bacillati</taxon>
        <taxon>Bacillota</taxon>
        <taxon>Bacilli</taxon>
        <taxon>Bacillales</taxon>
        <taxon>Paenibacillaceae</taxon>
        <taxon>Paenibacillus</taxon>
    </lineage>
</organism>
<sequence>MWSDSSWNGFTSSTIIPHGPGRENMEKGADLCPFIDLLVHSL</sequence>
<evidence type="ECO:0000256" key="1">
    <source>
        <dbReference type="SAM" id="MobiDB-lite"/>
    </source>
</evidence>
<dbReference type="KEGG" id="pms:KNP414_00657"/>
<dbReference type="AlphaFoldDB" id="F8FQS6"/>
<evidence type="ECO:0000313" key="3">
    <source>
        <dbReference type="Proteomes" id="UP000006620"/>
    </source>
</evidence>
<protein>
    <submittedName>
        <fullName evidence="2">Uncharacterized protein</fullName>
    </submittedName>
</protein>
<dbReference type="EMBL" id="CP002869">
    <property type="protein sequence ID" value="AEI39256.1"/>
    <property type="molecule type" value="Genomic_DNA"/>
</dbReference>
<accession>F8FQS6</accession>
<reference evidence="3" key="1">
    <citation type="submission" date="2011-06" db="EMBL/GenBank/DDBJ databases">
        <title>Complete genome sequence of Paenibacillus mucilaginosus KNP414.</title>
        <authorList>
            <person name="Wang J."/>
            <person name="Hu S."/>
            <person name="Hu X."/>
            <person name="Zhang B."/>
            <person name="Dong D."/>
            <person name="Zhang S."/>
            <person name="Zhao K."/>
            <person name="Wu D."/>
        </authorList>
    </citation>
    <scope>NUCLEOTIDE SEQUENCE [LARGE SCALE GENOMIC DNA]</scope>
    <source>
        <strain evidence="3">KNP414</strain>
    </source>
</reference>
<evidence type="ECO:0000313" key="2">
    <source>
        <dbReference type="EMBL" id="AEI39256.1"/>
    </source>
</evidence>
<feature type="region of interest" description="Disordered" evidence="1">
    <location>
        <begin position="1"/>
        <end position="23"/>
    </location>
</feature>
<proteinExistence type="predicted"/>
<name>F8FQS6_PAEMK</name>
<reference evidence="2 3" key="2">
    <citation type="journal article" date="2013" name="Genome Announc.">
        <title>Genome Sequence of Growth-Improving Paenibacillus mucilaginosus Strain KNP414.</title>
        <authorList>
            <person name="Lu J.J."/>
            <person name="Wang J.F."/>
            <person name="Hu X.F."/>
        </authorList>
    </citation>
    <scope>NUCLEOTIDE SEQUENCE [LARGE SCALE GENOMIC DNA]</scope>
    <source>
        <strain evidence="2 3">KNP414</strain>
    </source>
</reference>
<dbReference type="HOGENOM" id="CLU_3255039_0_0_9"/>